<evidence type="ECO:0000256" key="4">
    <source>
        <dbReference type="ARBA" id="ARBA00022967"/>
    </source>
</evidence>
<dbReference type="PROSITE" id="PS00211">
    <property type="entry name" value="ABC_TRANSPORTER_1"/>
    <property type="match status" value="1"/>
</dbReference>
<dbReference type="GO" id="GO:0005524">
    <property type="term" value="F:ATP binding"/>
    <property type="evidence" value="ECO:0007669"/>
    <property type="project" value="UniProtKB-KW"/>
</dbReference>
<dbReference type="Proteomes" id="UP001203136">
    <property type="component" value="Unassembled WGS sequence"/>
</dbReference>
<evidence type="ECO:0000313" key="7">
    <source>
        <dbReference type="Proteomes" id="UP001203136"/>
    </source>
</evidence>
<proteinExistence type="predicted"/>
<evidence type="ECO:0000259" key="5">
    <source>
        <dbReference type="PROSITE" id="PS50893"/>
    </source>
</evidence>
<dbReference type="Gene3D" id="3.40.50.300">
    <property type="entry name" value="P-loop containing nucleotide triphosphate hydrolases"/>
    <property type="match status" value="1"/>
</dbReference>
<dbReference type="InterPro" id="IPR017871">
    <property type="entry name" value="ABC_transporter-like_CS"/>
</dbReference>
<dbReference type="Pfam" id="PF00005">
    <property type="entry name" value="ABC_tran"/>
    <property type="match status" value="1"/>
</dbReference>
<gene>
    <name evidence="6" type="ORF">K5I21_15685</name>
</gene>
<dbReference type="RefSeq" id="WP_024738605.1">
    <property type="nucleotide sequence ID" value="NZ_BAABZD010000002.1"/>
</dbReference>
<dbReference type="InterPro" id="IPR003439">
    <property type="entry name" value="ABC_transporter-like_ATP-bd"/>
</dbReference>
<dbReference type="InterPro" id="IPR003593">
    <property type="entry name" value="AAA+_ATPase"/>
</dbReference>
<sequence>MNGLEICNLSFSYGHREVLKNISFQVQQGSFCAFLGGNGAGKSTLVRCINGLLRTDGECVVWNGIKTGKLNIKERARVYGYVPQNTQAGYSLNVMEIVLSGRLPHMGVKAGKSDLEKAAGVMEEFHLQDYAFRPFKQLSGGERQRVLIARAVAQEPQLLLLDEPTSSLDLRYQYEVMDLLRHVCRRGITVAAVIHDLNLALDYADTAVLLTSGTVTAMGTPAEVLTPERILTAYGVQTETYQIGSRSVILRSGNCLRQLSESAAISPRHNLR</sequence>
<dbReference type="GO" id="GO:0016887">
    <property type="term" value="F:ATP hydrolysis activity"/>
    <property type="evidence" value="ECO:0007669"/>
    <property type="project" value="InterPro"/>
</dbReference>
<dbReference type="CDD" id="cd03214">
    <property type="entry name" value="ABC_Iron-Siderophores_B12_Hemin"/>
    <property type="match status" value="1"/>
</dbReference>
<dbReference type="FunFam" id="3.40.50.300:FF:000134">
    <property type="entry name" value="Iron-enterobactin ABC transporter ATP-binding protein"/>
    <property type="match status" value="1"/>
</dbReference>
<reference evidence="6" key="1">
    <citation type="journal article" date="2022" name="Cell Host Microbe">
        <title>Colonization of the live biotherapeutic product VE303 and modulation of the microbiota and metabolites in healthy volunteers.</title>
        <authorList>
            <person name="Dsouza M."/>
            <person name="Menon R."/>
            <person name="Crossette E."/>
            <person name="Bhattarai S.K."/>
            <person name="Schneider J."/>
            <person name="Kim Y.G."/>
            <person name="Reddy S."/>
            <person name="Caballero S."/>
            <person name="Felix C."/>
            <person name="Cornacchione L."/>
            <person name="Hendrickson J."/>
            <person name="Watson A.R."/>
            <person name="Minot S.S."/>
            <person name="Greenfield N."/>
            <person name="Schopf L."/>
            <person name="Szabady R."/>
            <person name="Patarroyo J."/>
            <person name="Smith W."/>
            <person name="Harrison P."/>
            <person name="Kuijper E.J."/>
            <person name="Kelly C.P."/>
            <person name="Olle B."/>
            <person name="Bobilev D."/>
            <person name="Silber J.L."/>
            <person name="Bucci V."/>
            <person name="Roberts B."/>
            <person name="Faith J."/>
            <person name="Norman J.M."/>
        </authorList>
    </citation>
    <scope>NUCLEOTIDE SEQUENCE</scope>
    <source>
        <strain evidence="6">VE303-04</strain>
    </source>
</reference>
<dbReference type="SUPFAM" id="SSF52540">
    <property type="entry name" value="P-loop containing nucleoside triphosphate hydrolases"/>
    <property type="match status" value="1"/>
</dbReference>
<dbReference type="InterPro" id="IPR027417">
    <property type="entry name" value="P-loop_NTPase"/>
</dbReference>
<organism evidence="6 7">
    <name type="scientific">Clostridium symbiosum</name>
    <name type="common">Bacteroides symbiosus</name>
    <dbReference type="NCBI Taxonomy" id="1512"/>
    <lineage>
        <taxon>Bacteria</taxon>
        <taxon>Bacillati</taxon>
        <taxon>Bacillota</taxon>
        <taxon>Clostridia</taxon>
        <taxon>Lachnospirales</taxon>
        <taxon>Lachnospiraceae</taxon>
        <taxon>Otoolea</taxon>
    </lineage>
</organism>
<dbReference type="PROSITE" id="PS50893">
    <property type="entry name" value="ABC_TRANSPORTER_2"/>
    <property type="match status" value="1"/>
</dbReference>
<evidence type="ECO:0000313" key="6">
    <source>
        <dbReference type="EMBL" id="MCK0087289.1"/>
    </source>
</evidence>
<evidence type="ECO:0000256" key="3">
    <source>
        <dbReference type="ARBA" id="ARBA00022840"/>
    </source>
</evidence>
<protein>
    <submittedName>
        <fullName evidence="6">ABC transporter ATP-binding protein</fullName>
    </submittedName>
</protein>
<keyword evidence="3 6" id="KW-0067">ATP-binding</keyword>
<evidence type="ECO:0000256" key="1">
    <source>
        <dbReference type="ARBA" id="ARBA00022448"/>
    </source>
</evidence>
<dbReference type="PANTHER" id="PTHR42794:SF1">
    <property type="entry name" value="HEMIN IMPORT ATP-BINDING PROTEIN HMUV"/>
    <property type="match status" value="1"/>
</dbReference>
<dbReference type="EMBL" id="JAINVB010000001">
    <property type="protein sequence ID" value="MCK0087289.1"/>
    <property type="molecule type" value="Genomic_DNA"/>
</dbReference>
<keyword evidence="4" id="KW-1278">Translocase</keyword>
<dbReference type="SMART" id="SM00382">
    <property type="entry name" value="AAA"/>
    <property type="match status" value="1"/>
</dbReference>
<accession>A0AAW5F619</accession>
<comment type="caution">
    <text evidence="6">The sequence shown here is derived from an EMBL/GenBank/DDBJ whole genome shotgun (WGS) entry which is preliminary data.</text>
</comment>
<evidence type="ECO:0000256" key="2">
    <source>
        <dbReference type="ARBA" id="ARBA00022741"/>
    </source>
</evidence>
<keyword evidence="2" id="KW-0547">Nucleotide-binding</keyword>
<keyword evidence="1" id="KW-0813">Transport</keyword>
<dbReference type="PANTHER" id="PTHR42794">
    <property type="entry name" value="HEMIN IMPORT ATP-BINDING PROTEIN HMUV"/>
    <property type="match status" value="1"/>
</dbReference>
<name>A0AAW5F619_CLOSY</name>
<feature type="domain" description="ABC transporter" evidence="5">
    <location>
        <begin position="4"/>
        <end position="237"/>
    </location>
</feature>
<dbReference type="AlphaFoldDB" id="A0AAW5F619"/>